<dbReference type="InterPro" id="IPR002514">
    <property type="entry name" value="Transposase_8"/>
</dbReference>
<protein>
    <submittedName>
        <fullName evidence="1">Transposase</fullName>
    </submittedName>
</protein>
<dbReference type="InterPro" id="IPR009057">
    <property type="entry name" value="Homeodomain-like_sf"/>
</dbReference>
<dbReference type="Pfam" id="PF01527">
    <property type="entry name" value="HTH_Tnp_1"/>
    <property type="match status" value="1"/>
</dbReference>
<proteinExistence type="predicted"/>
<dbReference type="Gene3D" id="1.10.10.60">
    <property type="entry name" value="Homeodomain-like"/>
    <property type="match status" value="1"/>
</dbReference>
<accession>A0ABN1SV81</accession>
<comment type="caution">
    <text evidence="1">The sequence shown here is derived from an EMBL/GenBank/DDBJ whole genome shotgun (WGS) entry which is preliminary data.</text>
</comment>
<evidence type="ECO:0000313" key="2">
    <source>
        <dbReference type="Proteomes" id="UP001500033"/>
    </source>
</evidence>
<dbReference type="EMBL" id="BAAAIE010000270">
    <property type="protein sequence ID" value="GAA1005428.1"/>
    <property type="molecule type" value="Genomic_DNA"/>
</dbReference>
<organism evidence="1 2">
    <name type="scientific">Streptomyces rhizosphaericus</name>
    <dbReference type="NCBI Taxonomy" id="114699"/>
    <lineage>
        <taxon>Bacteria</taxon>
        <taxon>Bacillati</taxon>
        <taxon>Actinomycetota</taxon>
        <taxon>Actinomycetes</taxon>
        <taxon>Kitasatosporales</taxon>
        <taxon>Streptomycetaceae</taxon>
        <taxon>Streptomyces</taxon>
        <taxon>Streptomyces violaceusniger group</taxon>
    </lineage>
</organism>
<keyword evidence="2" id="KW-1185">Reference proteome</keyword>
<reference evidence="2" key="1">
    <citation type="journal article" date="2019" name="Int. J. Syst. Evol. Microbiol.">
        <title>The Global Catalogue of Microorganisms (GCM) 10K type strain sequencing project: providing services to taxonomists for standard genome sequencing and annotation.</title>
        <authorList>
            <consortium name="The Broad Institute Genomics Platform"/>
            <consortium name="The Broad Institute Genome Sequencing Center for Infectious Disease"/>
            <person name="Wu L."/>
            <person name="Ma J."/>
        </authorList>
    </citation>
    <scope>NUCLEOTIDE SEQUENCE [LARGE SCALE GENOMIC DNA]</scope>
    <source>
        <strain evidence="2">JCM 11445</strain>
    </source>
</reference>
<dbReference type="SUPFAM" id="SSF46689">
    <property type="entry name" value="Homeodomain-like"/>
    <property type="match status" value="1"/>
</dbReference>
<dbReference type="Proteomes" id="UP001500033">
    <property type="component" value="Unassembled WGS sequence"/>
</dbReference>
<sequence>MGTSKYSPEFRADAVALSVAKDVGVNHETLRTWVRDADQAARPEAVEASAMEKENRQLRAWVKELELEREILRRAAKYFAAETSW</sequence>
<evidence type="ECO:0000313" key="1">
    <source>
        <dbReference type="EMBL" id="GAA1005428.1"/>
    </source>
</evidence>
<name>A0ABN1SV81_9ACTN</name>
<gene>
    <name evidence="1" type="ORF">GCM10009576_098190</name>
</gene>